<evidence type="ECO:0000313" key="2">
    <source>
        <dbReference type="Proteomes" id="UP001549146"/>
    </source>
</evidence>
<organism evidence="1 2">
    <name type="scientific">Moheibacter stercoris</name>
    <dbReference type="NCBI Taxonomy" id="1628251"/>
    <lineage>
        <taxon>Bacteria</taxon>
        <taxon>Pseudomonadati</taxon>
        <taxon>Bacteroidota</taxon>
        <taxon>Flavobacteriia</taxon>
        <taxon>Flavobacteriales</taxon>
        <taxon>Weeksellaceae</taxon>
        <taxon>Moheibacter</taxon>
    </lineage>
</organism>
<protein>
    <submittedName>
        <fullName evidence="1">Uncharacterized protein</fullName>
    </submittedName>
</protein>
<keyword evidence="2" id="KW-1185">Reference proteome</keyword>
<reference evidence="1 2" key="1">
    <citation type="submission" date="2024-06" db="EMBL/GenBank/DDBJ databases">
        <title>Genomic Encyclopedia of Type Strains, Phase IV (KMG-IV): sequencing the most valuable type-strain genomes for metagenomic binning, comparative biology and taxonomic classification.</title>
        <authorList>
            <person name="Goeker M."/>
        </authorList>
    </citation>
    <scope>NUCLEOTIDE SEQUENCE [LARGE SCALE GENOMIC DNA]</scope>
    <source>
        <strain evidence="1 2">DSM 29388</strain>
    </source>
</reference>
<evidence type="ECO:0000313" key="1">
    <source>
        <dbReference type="EMBL" id="MET3730499.1"/>
    </source>
</evidence>
<sequence>MNSQEIITIYRTQEFSELEKDFKYSVPDAAELVANFIHNEQPNLSSFWLKLDLVYGEYYVFKDEPYSYNLKIAKYNLTGVWFNAKTGEIKRVKNGKSVDVIMEPLKSFPFAKEYTFKEN</sequence>
<name>A0ABV2LPL3_9FLAO</name>
<gene>
    <name evidence="1" type="ORF">ABID46_000051</name>
</gene>
<accession>A0ABV2LPL3</accession>
<dbReference type="RefSeq" id="WP_354505453.1">
    <property type="nucleotide sequence ID" value="NZ_JBEPMO010000001.1"/>
</dbReference>
<dbReference type="EMBL" id="JBEPMO010000001">
    <property type="protein sequence ID" value="MET3730499.1"/>
    <property type="molecule type" value="Genomic_DNA"/>
</dbReference>
<comment type="caution">
    <text evidence="1">The sequence shown here is derived from an EMBL/GenBank/DDBJ whole genome shotgun (WGS) entry which is preliminary data.</text>
</comment>
<proteinExistence type="predicted"/>
<dbReference type="Proteomes" id="UP001549146">
    <property type="component" value="Unassembled WGS sequence"/>
</dbReference>